<feature type="region of interest" description="Disordered" evidence="11">
    <location>
        <begin position="1312"/>
        <end position="1355"/>
    </location>
</feature>
<dbReference type="Proteomes" id="UP001049176">
    <property type="component" value="Chromosome 3"/>
</dbReference>
<evidence type="ECO:0000256" key="3">
    <source>
        <dbReference type="ARBA" id="ARBA00009606"/>
    </source>
</evidence>
<dbReference type="Pfam" id="PF20168">
    <property type="entry name" value="PDS5"/>
    <property type="match status" value="1"/>
</dbReference>
<evidence type="ECO:0000259" key="12">
    <source>
        <dbReference type="Pfam" id="PF12717"/>
    </source>
</evidence>
<keyword evidence="4" id="KW-0158">Chromosome</keyword>
<evidence type="ECO:0000256" key="9">
    <source>
        <dbReference type="ARBA" id="ARBA00023306"/>
    </source>
</evidence>
<evidence type="ECO:0000256" key="4">
    <source>
        <dbReference type="ARBA" id="ARBA00022454"/>
    </source>
</evidence>
<dbReference type="GO" id="GO:0000796">
    <property type="term" value="C:condensin complex"/>
    <property type="evidence" value="ECO:0007669"/>
    <property type="project" value="TreeGrafter"/>
</dbReference>
<dbReference type="GeneID" id="66074732"/>
<keyword evidence="15" id="KW-1185">Reference proteome</keyword>
<dbReference type="EMBL" id="CM032183">
    <property type="protein sequence ID" value="KAG7094848.1"/>
    <property type="molecule type" value="Genomic_DNA"/>
</dbReference>
<feature type="compositionally biased region" description="Basic and acidic residues" evidence="11">
    <location>
        <begin position="507"/>
        <end position="516"/>
    </location>
</feature>
<gene>
    <name evidence="14" type="ORF">E1B28_005656</name>
</gene>
<accession>A0A9P7UUT3</accession>
<dbReference type="OrthoDB" id="436262at2759"/>
<dbReference type="GO" id="GO:0051301">
    <property type="term" value="P:cell division"/>
    <property type="evidence" value="ECO:0007669"/>
    <property type="project" value="UniProtKB-KW"/>
</dbReference>
<evidence type="ECO:0000313" key="15">
    <source>
        <dbReference type="Proteomes" id="UP001049176"/>
    </source>
</evidence>
<name>A0A9P7UUT3_9AGAR</name>
<keyword evidence="8" id="KW-0539">Nucleus</keyword>
<feature type="region of interest" description="Disordered" evidence="11">
    <location>
        <begin position="141"/>
        <end position="172"/>
    </location>
</feature>
<keyword evidence="6 10" id="KW-0498">Mitosis</keyword>
<feature type="region of interest" description="Disordered" evidence="11">
    <location>
        <begin position="976"/>
        <end position="1001"/>
    </location>
</feature>
<dbReference type="Pfam" id="PF12922">
    <property type="entry name" value="Cnd1_N"/>
    <property type="match status" value="1"/>
</dbReference>
<comment type="similarity">
    <text evidence="3 10">Belongs to the CND1 (condensin subunit 1) family.</text>
</comment>
<dbReference type="KEGG" id="more:E1B28_005656"/>
<evidence type="ECO:0000256" key="5">
    <source>
        <dbReference type="ARBA" id="ARBA00022618"/>
    </source>
</evidence>
<dbReference type="InterPro" id="IPR032682">
    <property type="entry name" value="Cnd1_C"/>
</dbReference>
<dbReference type="Gene3D" id="1.25.10.10">
    <property type="entry name" value="Leucine-rich Repeat Variant"/>
    <property type="match status" value="2"/>
</dbReference>
<feature type="region of interest" description="Disordered" evidence="11">
    <location>
        <begin position="494"/>
        <end position="575"/>
    </location>
</feature>
<dbReference type="InterPro" id="IPR016024">
    <property type="entry name" value="ARM-type_fold"/>
</dbReference>
<feature type="domain" description="Condensin complex subunit 1 C-terminal" evidence="12">
    <location>
        <begin position="1086"/>
        <end position="1246"/>
    </location>
</feature>
<dbReference type="PANTHER" id="PTHR14222">
    <property type="entry name" value="CONDENSIN"/>
    <property type="match status" value="1"/>
</dbReference>
<dbReference type="GO" id="GO:0000779">
    <property type="term" value="C:condensed chromosome, centromeric region"/>
    <property type="evidence" value="ECO:0007669"/>
    <property type="project" value="TreeGrafter"/>
</dbReference>
<comment type="subcellular location">
    <subcellularLocation>
        <location evidence="2">Chromosome</location>
    </subcellularLocation>
    <subcellularLocation>
        <location evidence="1">Nucleus</location>
    </subcellularLocation>
</comment>
<keyword evidence="5 10" id="KW-0132">Cell division</keyword>
<evidence type="ECO:0000313" key="14">
    <source>
        <dbReference type="EMBL" id="KAG7094848.1"/>
    </source>
</evidence>
<evidence type="ECO:0000256" key="2">
    <source>
        <dbReference type="ARBA" id="ARBA00004286"/>
    </source>
</evidence>
<dbReference type="InterPro" id="IPR026971">
    <property type="entry name" value="CND1/NCAPD3"/>
</dbReference>
<dbReference type="InterPro" id="IPR007673">
    <property type="entry name" value="Condensin_cplx_su1"/>
</dbReference>
<comment type="caution">
    <text evidence="14">The sequence shown here is derived from an EMBL/GenBank/DDBJ whole genome shotgun (WGS) entry which is preliminary data.</text>
</comment>
<dbReference type="SUPFAM" id="SSF48371">
    <property type="entry name" value="ARM repeat"/>
    <property type="match status" value="1"/>
</dbReference>
<dbReference type="Pfam" id="PF12717">
    <property type="entry name" value="Cnd1"/>
    <property type="match status" value="1"/>
</dbReference>
<protein>
    <recommendedName>
        <fullName evidence="10">Condensin complex subunit 1</fullName>
    </recommendedName>
</protein>
<organism evidence="14 15">
    <name type="scientific">Marasmius oreades</name>
    <name type="common">fairy-ring Marasmius</name>
    <dbReference type="NCBI Taxonomy" id="181124"/>
    <lineage>
        <taxon>Eukaryota</taxon>
        <taxon>Fungi</taxon>
        <taxon>Dikarya</taxon>
        <taxon>Basidiomycota</taxon>
        <taxon>Agaricomycotina</taxon>
        <taxon>Agaricomycetes</taxon>
        <taxon>Agaricomycetidae</taxon>
        <taxon>Agaricales</taxon>
        <taxon>Marasmiineae</taxon>
        <taxon>Marasmiaceae</taxon>
        <taxon>Marasmius</taxon>
    </lineage>
</organism>
<evidence type="ECO:0000256" key="7">
    <source>
        <dbReference type="ARBA" id="ARBA00023067"/>
    </source>
</evidence>
<dbReference type="GO" id="GO:0010032">
    <property type="term" value="P:meiotic chromosome condensation"/>
    <property type="evidence" value="ECO:0007669"/>
    <property type="project" value="TreeGrafter"/>
</dbReference>
<feature type="compositionally biased region" description="Basic and acidic residues" evidence="11">
    <location>
        <begin position="1312"/>
        <end position="1331"/>
    </location>
</feature>
<feature type="compositionally biased region" description="Acidic residues" evidence="11">
    <location>
        <begin position="517"/>
        <end position="554"/>
    </location>
</feature>
<comment type="function">
    <text evidence="10">Regulatory subunit of the condensin complex, a complex required for conversion of interphase chromatin into mitotic-like condense chromosomes. The condensin complex probably introduces positive supercoils into relaxed DNA in the presence of type I topoisomerases and converts nicked DNA into positive knotted forms in the presence of type II topoisomerases.</text>
</comment>
<proteinExistence type="inferred from homology"/>
<evidence type="ECO:0000256" key="10">
    <source>
        <dbReference type="PIRNR" id="PIRNR017127"/>
    </source>
</evidence>
<feature type="compositionally biased region" description="Basic residues" evidence="11">
    <location>
        <begin position="560"/>
        <end position="573"/>
    </location>
</feature>
<feature type="compositionally biased region" description="Polar residues" evidence="11">
    <location>
        <begin position="895"/>
        <end position="907"/>
    </location>
</feature>
<dbReference type="GO" id="GO:0007076">
    <property type="term" value="P:mitotic chromosome condensation"/>
    <property type="evidence" value="ECO:0007669"/>
    <property type="project" value="InterPro"/>
</dbReference>
<dbReference type="InterPro" id="IPR011989">
    <property type="entry name" value="ARM-like"/>
</dbReference>
<evidence type="ECO:0000256" key="8">
    <source>
        <dbReference type="ARBA" id="ARBA00023242"/>
    </source>
</evidence>
<evidence type="ECO:0000256" key="6">
    <source>
        <dbReference type="ARBA" id="ARBA00022776"/>
    </source>
</evidence>
<feature type="compositionally biased region" description="Basic and acidic residues" evidence="11">
    <location>
        <begin position="976"/>
        <end position="993"/>
    </location>
</feature>
<sequence length="1355" mass="152157">MDTEFDLSDAIERLGNAENLDLDHERDPSNEDPETILEGAVEAVADQSDAITIPEVFASYCSLLKHSGTIPSGVMNKLLDSVSSGLQAEFDSTYSDISNDNRQTFDTHKKALEMYAFLLHWAVKVAEKVKGSDGDDRISAVVAPKTRRGRGAKAAGSGRAGGRTGTKKQTGSEEWNWMGQIPQVLALISKLMSRLQTQRLWTTTAERDKFIGCITRPAYHVAENEQYMKAEDIKLGVYKVICLAVKHQGHSAAAQILIMQRLQYYEHLAEPMAHCLSVLSKEFDHNQLGDEILREVSHKDFRGQDQKQTKSFSKFLAKIAEVSPRMVLKQMSLLVNHLDTDVANIRIAMVEVIGFLIRDLDASLDAGASEDGNMDSKQIQKQIKGLYEMLLERMLDTNAPVRSKVLGVLTSLCKMKRKFPKQRLEATKVAIVALEDKMPSVRKAAIVLVIELIKTHPYGFVLGGPLELEHFEKEYHSIKTQLAEAEAKVGNALANPEDSQDQEDQEEARTQKKRSDDEDEDEMDVDEDEQPTDEEKESEDESEGEDDDQAEEDTSMAGSKPKKAKKSKLKPRKSQINVVQMSAEAAIAHLEGRIAEQLRLQKKFYVEALNFIRQLDAATEIVLKLLGSTNKAEVLEGIHFFEVAHEYKLTYTEEGLRQMMHLIWSKDNSVTTSEDGTEQLKGIRSRLLECYRNLYFVVHAGEEAQSQVNRIARNMIELTYGATLAELTSLEEMIRVMIEDRQIHPDVVNKLWQIFGKDRQLPKQQRRGAIIIIGMMALAKRSVLADRVETMLKVGLGALGKADLTLARYTCVALQRLNGSAKKVKGSLHNKTLRLPMDNAVFRKLQEVIERPCRSKEWFGVAEQAINTIYALGEHPDRLCNDIIKKLTFRAFTPRNRTSGAEQTQANGDPDAMDQDHPEDVSQTSDQPPSQAGKDDSLGDAFELSQLLFVVGHIAIKHIAFLEIVEREWKRQKDEKQAAEKAARGAHNTNKDGEELDQVAGNAEDEIGDRVQEIREHELLEGGSLLALFGPMLVHICGSPHKFKNPTLRAAATLSLSKFLCVSSSFCENNHRLLFKILETSKNASIRSNVVIGLGDVAVSFNSIIDENSNELYKGLSDKDPVVKKNTLMVLTHLILNGMVKVKGQLGEMAKCLQDEDPRIADLAKLFFTELSTKDNAIYNNLPDVISHLSTGEHAVDEDRFQSTMKYIFTFIEKEKQAENIVDKLCQRFRVADEPRQWRDIAFCLSLLPYKSEKSIKKLIESLPAYQDKLHAEGVYDRFSEILAKARQPKVGVSKENGGGVDLQEFEAALEQHKRQGEDDQALEKRVEKKKAAAKKRASRRNVRSKPAKVEEEDD</sequence>
<dbReference type="PANTHER" id="PTHR14222:SF2">
    <property type="entry name" value="CONDENSIN COMPLEX SUBUNIT 1"/>
    <property type="match status" value="1"/>
</dbReference>
<dbReference type="GO" id="GO:0005634">
    <property type="term" value="C:nucleus"/>
    <property type="evidence" value="ECO:0007669"/>
    <property type="project" value="UniProtKB-SubCell"/>
</dbReference>
<feature type="compositionally biased region" description="Basic residues" evidence="11">
    <location>
        <begin position="1332"/>
        <end position="1347"/>
    </location>
</feature>
<keyword evidence="9 10" id="KW-0131">Cell cycle</keyword>
<reference evidence="14" key="1">
    <citation type="journal article" date="2021" name="Genome Biol. Evol.">
        <title>The assembled and annotated genome of the fairy-ring fungus Marasmius oreades.</title>
        <authorList>
            <person name="Hiltunen M."/>
            <person name="Ament-Velasquez S.L."/>
            <person name="Johannesson H."/>
        </authorList>
    </citation>
    <scope>NUCLEOTIDE SEQUENCE</scope>
    <source>
        <strain evidence="14">03SP1</strain>
    </source>
</reference>
<evidence type="ECO:0000256" key="11">
    <source>
        <dbReference type="SAM" id="MobiDB-lite"/>
    </source>
</evidence>
<evidence type="ECO:0000259" key="13">
    <source>
        <dbReference type="Pfam" id="PF12922"/>
    </source>
</evidence>
<keyword evidence="7 10" id="KW-0226">DNA condensation</keyword>
<dbReference type="RefSeq" id="XP_043011318.1">
    <property type="nucleotide sequence ID" value="XM_043150231.1"/>
</dbReference>
<dbReference type="GO" id="GO:0042393">
    <property type="term" value="F:histone binding"/>
    <property type="evidence" value="ECO:0007669"/>
    <property type="project" value="TreeGrafter"/>
</dbReference>
<feature type="compositionally biased region" description="Polar residues" evidence="11">
    <location>
        <begin position="921"/>
        <end position="930"/>
    </location>
</feature>
<feature type="domain" description="Condensin complex subunit 1 N-terminal" evidence="13">
    <location>
        <begin position="74"/>
        <end position="254"/>
    </location>
</feature>
<feature type="region of interest" description="Disordered" evidence="11">
    <location>
        <begin position="895"/>
        <end position="937"/>
    </location>
</feature>
<dbReference type="PIRSF" id="PIRSF017127">
    <property type="entry name" value="Condensin_D2"/>
    <property type="match status" value="1"/>
</dbReference>
<dbReference type="InterPro" id="IPR024324">
    <property type="entry name" value="Condensin_cplx_su1_N"/>
</dbReference>
<evidence type="ECO:0000256" key="1">
    <source>
        <dbReference type="ARBA" id="ARBA00004123"/>
    </source>
</evidence>